<organism evidence="1 2">
    <name type="scientific">Aspergillus lucknowensis</name>
    <dbReference type="NCBI Taxonomy" id="176173"/>
    <lineage>
        <taxon>Eukaryota</taxon>
        <taxon>Fungi</taxon>
        <taxon>Dikarya</taxon>
        <taxon>Ascomycota</taxon>
        <taxon>Pezizomycotina</taxon>
        <taxon>Eurotiomycetes</taxon>
        <taxon>Eurotiomycetidae</taxon>
        <taxon>Eurotiales</taxon>
        <taxon>Aspergillaceae</taxon>
        <taxon>Aspergillus</taxon>
        <taxon>Aspergillus subgen. Nidulantes</taxon>
    </lineage>
</organism>
<dbReference type="Proteomes" id="UP001610432">
    <property type="component" value="Unassembled WGS sequence"/>
</dbReference>
<dbReference type="EMBL" id="JBFXLQ010000060">
    <property type="protein sequence ID" value="KAL2862894.1"/>
    <property type="molecule type" value="Genomic_DNA"/>
</dbReference>
<dbReference type="GeneID" id="98141845"/>
<evidence type="ECO:0000313" key="2">
    <source>
        <dbReference type="Proteomes" id="UP001610432"/>
    </source>
</evidence>
<gene>
    <name evidence="1" type="ORF">BJX67DRAFT_289100</name>
</gene>
<evidence type="ECO:0008006" key="3">
    <source>
        <dbReference type="Google" id="ProtNLM"/>
    </source>
</evidence>
<proteinExistence type="predicted"/>
<reference evidence="1 2" key="1">
    <citation type="submission" date="2024-07" db="EMBL/GenBank/DDBJ databases">
        <title>Section-level genome sequencing and comparative genomics of Aspergillus sections Usti and Cavernicolus.</title>
        <authorList>
            <consortium name="Lawrence Berkeley National Laboratory"/>
            <person name="Nybo J.L."/>
            <person name="Vesth T.C."/>
            <person name="Theobald S."/>
            <person name="Frisvad J.C."/>
            <person name="Larsen T.O."/>
            <person name="Kjaerboelling I."/>
            <person name="Rothschild-Mancinelli K."/>
            <person name="Lyhne E.K."/>
            <person name="Kogle M.E."/>
            <person name="Barry K."/>
            <person name="Clum A."/>
            <person name="Na H."/>
            <person name="Ledsgaard L."/>
            <person name="Lin J."/>
            <person name="Lipzen A."/>
            <person name="Kuo A."/>
            <person name="Riley R."/>
            <person name="Mondo S."/>
            <person name="Labutti K."/>
            <person name="Haridas S."/>
            <person name="Pangalinan J."/>
            <person name="Salamov A.A."/>
            <person name="Simmons B.A."/>
            <person name="Magnuson J.K."/>
            <person name="Chen J."/>
            <person name="Drula E."/>
            <person name="Henrissat B."/>
            <person name="Wiebenga A."/>
            <person name="Lubbers R.J."/>
            <person name="Gomes A.C."/>
            <person name="Macurrencykelacurrency M.R."/>
            <person name="Stajich J."/>
            <person name="Grigoriev I.V."/>
            <person name="Mortensen U.H."/>
            <person name="De Vries R.P."/>
            <person name="Baker S.E."/>
            <person name="Andersen M.R."/>
        </authorList>
    </citation>
    <scope>NUCLEOTIDE SEQUENCE [LARGE SCALE GENOMIC DNA]</scope>
    <source>
        <strain evidence="1 2">CBS 449.75</strain>
    </source>
</reference>
<accession>A0ABR4LEC8</accession>
<protein>
    <recommendedName>
        <fullName evidence="3">F-box domain-containing protein</fullName>
    </recommendedName>
</protein>
<dbReference type="RefSeq" id="XP_070881873.1">
    <property type="nucleotide sequence ID" value="XM_071026773.1"/>
</dbReference>
<sequence>MALYLPLEILYFIFTDVVHDLLKRGKARTAHRLLLVSTTVRAIVEPLLYRTIKGYDARVRYLFQGVIDRPQLARWIKEFHLEDEEWDWTYSDRDGWDSRSWEGPGRRLVKPQTDVESEKAWSERLKAAAEILKSKFSANGERIRSSRDYWLRRLEKSHEEAMRWTLLVQLSNITSFTFKVRRGEFGEMATLLRLPLLENLNFIVAVGSGGEWAADVSPEEVLESIISCSTQLKSLKFDNIGGSTSFPVEHDAPRLKRILEQHAQTLMHLDIVCGIDDAKDWRMEQECTDIQGCFGSMRNFTQLKELSIQLEVLLGNPADNEHRLQDVLPPQLESLILLNLPDYHGKDDSDRIWEEDDNIMPLFQELAKAAEDGQSFASLQSVSMYISRKDRFNPPDPGQYEDEGGILGQSRIYFGWF</sequence>
<name>A0ABR4LEC8_9EURO</name>
<keyword evidence="2" id="KW-1185">Reference proteome</keyword>
<evidence type="ECO:0000313" key="1">
    <source>
        <dbReference type="EMBL" id="KAL2862894.1"/>
    </source>
</evidence>
<comment type="caution">
    <text evidence="1">The sequence shown here is derived from an EMBL/GenBank/DDBJ whole genome shotgun (WGS) entry which is preliminary data.</text>
</comment>